<protein>
    <submittedName>
        <fullName evidence="1">Glycosyl transferase</fullName>
    </submittedName>
</protein>
<dbReference type="SUPFAM" id="SSF53448">
    <property type="entry name" value="Nucleotide-diphospho-sugar transferases"/>
    <property type="match status" value="1"/>
</dbReference>
<gene>
    <name evidence="1" type="ORF">ECE50_001595</name>
</gene>
<sequence>MKERDTTLYYCTLFDSNYLSRGLAMYQSLAAVCQTFHLYVFAFDEKCLQVLKKMQLPGMTVISLEEFEDPELLAVKPGRNRAEYCWTCSSSTILYCIKQFDLPHCTYIDADLYFYNDPRVLMDEMGNHGVMITEHRYTPMYDKSKLSGKYCVQYITFRNNRWGMEALQWWRNACLEWCYDRHEDGKFGDQKYLDDWPTRFTNVWVLENLGGGLALWNIQQYDVFMQNGKLRCREISTGKEFDPIFYHFHYLKYFTDNTVELGRRLIAPAVKQLFYLPYLQALEAARRQIQAIDNTFDPHGARPKPAGLKPLLVTIWRKLRNVYHIYSLKELGIKQ</sequence>
<keyword evidence="2" id="KW-1185">Reference proteome</keyword>
<keyword evidence="1" id="KW-0808">Transferase</keyword>
<organism evidence="1 2">
    <name type="scientific">Chitinophaga solisilvae</name>
    <dbReference type="NCBI Taxonomy" id="1233460"/>
    <lineage>
        <taxon>Bacteria</taxon>
        <taxon>Pseudomonadati</taxon>
        <taxon>Bacteroidota</taxon>
        <taxon>Chitinophagia</taxon>
        <taxon>Chitinophagales</taxon>
        <taxon>Chitinophagaceae</taxon>
        <taxon>Chitinophaga</taxon>
    </lineage>
</organism>
<dbReference type="Gene3D" id="3.90.550.10">
    <property type="entry name" value="Spore Coat Polysaccharide Biosynthesis Protein SpsA, Chain A"/>
    <property type="match status" value="1"/>
</dbReference>
<comment type="caution">
    <text evidence="1">The sequence shown here is derived from an EMBL/GenBank/DDBJ whole genome shotgun (WGS) entry which is preliminary data.</text>
</comment>
<dbReference type="AlphaFoldDB" id="A0A3S1B0U2"/>
<dbReference type="OrthoDB" id="186344at2"/>
<proteinExistence type="predicted"/>
<evidence type="ECO:0000313" key="1">
    <source>
        <dbReference type="EMBL" id="NSL85506.1"/>
    </source>
</evidence>
<reference evidence="1" key="1">
    <citation type="submission" date="2020-05" db="EMBL/GenBank/DDBJ databases">
        <title>Chitinophaga laudate sp. nov., isolated from a tropical peat swamp.</title>
        <authorList>
            <person name="Goh C.B.S."/>
            <person name="Lee M.S."/>
            <person name="Parimannan S."/>
            <person name="Pasbakhsh P."/>
            <person name="Yule C.M."/>
            <person name="Rajandas H."/>
            <person name="Loke S."/>
            <person name="Croft L."/>
            <person name="Tan J.B.L."/>
        </authorList>
    </citation>
    <scope>NUCLEOTIDE SEQUENCE</scope>
    <source>
        <strain evidence="1">Mgbs1</strain>
    </source>
</reference>
<dbReference type="RefSeq" id="WP_127036278.1">
    <property type="nucleotide sequence ID" value="NZ_JAABOK010000011.1"/>
</dbReference>
<dbReference type="EMBL" id="RIAR02000001">
    <property type="protein sequence ID" value="NSL85506.1"/>
    <property type="molecule type" value="Genomic_DNA"/>
</dbReference>
<dbReference type="GO" id="GO:0016740">
    <property type="term" value="F:transferase activity"/>
    <property type="evidence" value="ECO:0007669"/>
    <property type="project" value="UniProtKB-KW"/>
</dbReference>
<dbReference type="Proteomes" id="UP000281028">
    <property type="component" value="Unassembled WGS sequence"/>
</dbReference>
<name>A0A3S1B0U2_9BACT</name>
<evidence type="ECO:0000313" key="2">
    <source>
        <dbReference type="Proteomes" id="UP000281028"/>
    </source>
</evidence>
<dbReference type="InterPro" id="IPR029044">
    <property type="entry name" value="Nucleotide-diphossugar_trans"/>
</dbReference>
<accession>A0A3S1B0U2</accession>